<dbReference type="GO" id="GO:0004386">
    <property type="term" value="F:helicase activity"/>
    <property type="evidence" value="ECO:0007669"/>
    <property type="project" value="UniProtKB-KW"/>
</dbReference>
<keyword evidence="2" id="KW-0547">Nucleotide-binding</keyword>
<gene>
    <name evidence="2" type="primary">hrs1</name>
    <name evidence="2" type="ORF">DAT39_014760</name>
</gene>
<feature type="compositionally biased region" description="Polar residues" evidence="1">
    <location>
        <begin position="60"/>
        <end position="71"/>
    </location>
</feature>
<feature type="non-terminal residue" evidence="2">
    <location>
        <position position="1"/>
    </location>
</feature>
<keyword evidence="2" id="KW-0067">ATP-binding</keyword>
<keyword evidence="2" id="KW-0347">Helicase</keyword>
<evidence type="ECO:0000313" key="2">
    <source>
        <dbReference type="EMBL" id="KAF5895538.1"/>
    </source>
</evidence>
<organism evidence="2 3">
    <name type="scientific">Clarias magur</name>
    <name type="common">Asian catfish</name>
    <name type="synonym">Macropteronotus magur</name>
    <dbReference type="NCBI Taxonomy" id="1594786"/>
    <lineage>
        <taxon>Eukaryota</taxon>
        <taxon>Metazoa</taxon>
        <taxon>Chordata</taxon>
        <taxon>Craniata</taxon>
        <taxon>Vertebrata</taxon>
        <taxon>Euteleostomi</taxon>
        <taxon>Actinopterygii</taxon>
        <taxon>Neopterygii</taxon>
        <taxon>Teleostei</taxon>
        <taxon>Ostariophysi</taxon>
        <taxon>Siluriformes</taxon>
        <taxon>Clariidae</taxon>
        <taxon>Clarias</taxon>
    </lineage>
</organism>
<accession>A0A8J4TWI7</accession>
<keyword evidence="2" id="KW-0378">Hydrolase</keyword>
<feature type="region of interest" description="Disordered" evidence="1">
    <location>
        <begin position="1"/>
        <end position="71"/>
    </location>
</feature>
<proteinExistence type="predicted"/>
<sequence>GGRFPVAVVEGDGGGGRSSERCFSTRPERARSVAERAPAQRGGDLGQGFGDLPVHPAGSRHTTTTATSAFE</sequence>
<feature type="non-terminal residue" evidence="2">
    <location>
        <position position="71"/>
    </location>
</feature>
<protein>
    <submittedName>
        <fullName evidence="2">DExH-box ATP-dependent RNA helicase DExH2</fullName>
    </submittedName>
</protein>
<dbReference type="Proteomes" id="UP000727407">
    <property type="component" value="Unassembled WGS sequence"/>
</dbReference>
<keyword evidence="3" id="KW-1185">Reference proteome</keyword>
<evidence type="ECO:0000313" key="3">
    <source>
        <dbReference type="Proteomes" id="UP000727407"/>
    </source>
</evidence>
<dbReference type="AlphaFoldDB" id="A0A8J4TWI7"/>
<comment type="caution">
    <text evidence="2">The sequence shown here is derived from an EMBL/GenBank/DDBJ whole genome shotgun (WGS) entry which is preliminary data.</text>
</comment>
<name>A0A8J4TWI7_CLAMG</name>
<reference evidence="2" key="1">
    <citation type="submission" date="2020-07" db="EMBL/GenBank/DDBJ databases">
        <title>Clarias magur genome sequencing, assembly and annotation.</title>
        <authorList>
            <person name="Kushwaha B."/>
            <person name="Kumar R."/>
            <person name="Das P."/>
            <person name="Joshi C.G."/>
            <person name="Kumar D."/>
            <person name="Nagpure N.S."/>
            <person name="Pandey M."/>
            <person name="Agarwal S."/>
            <person name="Srivastava S."/>
            <person name="Singh M."/>
            <person name="Sahoo L."/>
            <person name="Jayasankar P."/>
            <person name="Meher P.K."/>
            <person name="Koringa P.G."/>
            <person name="Iquebal M.A."/>
            <person name="Das S.P."/>
            <person name="Bit A."/>
            <person name="Patnaik S."/>
            <person name="Patel N."/>
            <person name="Shah T.M."/>
            <person name="Hinsu A."/>
            <person name="Jena J.K."/>
        </authorList>
    </citation>
    <scope>NUCLEOTIDE SEQUENCE</scope>
    <source>
        <strain evidence="2">CIFAMagur01</strain>
        <tissue evidence="2">Testis</tissue>
    </source>
</reference>
<evidence type="ECO:0000256" key="1">
    <source>
        <dbReference type="SAM" id="MobiDB-lite"/>
    </source>
</evidence>
<dbReference type="EMBL" id="QNUK01000318">
    <property type="protein sequence ID" value="KAF5895538.1"/>
    <property type="molecule type" value="Genomic_DNA"/>
</dbReference>